<dbReference type="Pfam" id="PF23310">
    <property type="entry name" value="TPR_27"/>
    <property type="match status" value="1"/>
</dbReference>
<evidence type="ECO:0000313" key="3">
    <source>
        <dbReference type="Proteomes" id="UP000289738"/>
    </source>
</evidence>
<sequence>MERPTCTAKLPHDVWTLISTRTVVQSVRDLCSLRMSCTPARNAGDEDFVYRCASIPISDQWWWNSGHLEVLFWAVVSDLFLGECRFTEMESMHAVTAQGHSAAQYTISMMLMLGDDAEAKKKAWKYFAAGALTICKLVFRSVIQGSWTHLRHVPVLNGENLICVSQACPSRGNMGVIYHHQCYGRGWHINDSDGGAARVMCVNCRANYELILFVHLFD</sequence>
<dbReference type="EMBL" id="SDMP01000010">
    <property type="protein sequence ID" value="RYR34258.1"/>
    <property type="molecule type" value="Genomic_DNA"/>
</dbReference>
<protein>
    <recommendedName>
        <fullName evidence="1">At2g35280-like TPR domain-containing protein</fullName>
    </recommendedName>
</protein>
<feature type="domain" description="At2g35280-like TPR" evidence="1">
    <location>
        <begin position="64"/>
        <end position="128"/>
    </location>
</feature>
<accession>A0A445B6H8</accession>
<organism evidence="2 3">
    <name type="scientific">Arachis hypogaea</name>
    <name type="common">Peanut</name>
    <dbReference type="NCBI Taxonomy" id="3818"/>
    <lineage>
        <taxon>Eukaryota</taxon>
        <taxon>Viridiplantae</taxon>
        <taxon>Streptophyta</taxon>
        <taxon>Embryophyta</taxon>
        <taxon>Tracheophyta</taxon>
        <taxon>Spermatophyta</taxon>
        <taxon>Magnoliopsida</taxon>
        <taxon>eudicotyledons</taxon>
        <taxon>Gunneridae</taxon>
        <taxon>Pentapetalae</taxon>
        <taxon>rosids</taxon>
        <taxon>fabids</taxon>
        <taxon>Fabales</taxon>
        <taxon>Fabaceae</taxon>
        <taxon>Papilionoideae</taxon>
        <taxon>50 kb inversion clade</taxon>
        <taxon>dalbergioids sensu lato</taxon>
        <taxon>Dalbergieae</taxon>
        <taxon>Pterocarpus clade</taxon>
        <taxon>Arachis</taxon>
    </lineage>
</organism>
<name>A0A445B6H8_ARAHY</name>
<dbReference type="InterPro" id="IPR057136">
    <property type="entry name" value="At2g35280_TPR_dom"/>
</dbReference>
<gene>
    <name evidence="2" type="ORF">Ahy_A10g049021</name>
</gene>
<evidence type="ECO:0000313" key="2">
    <source>
        <dbReference type="EMBL" id="RYR34258.1"/>
    </source>
</evidence>
<keyword evidence="3" id="KW-1185">Reference proteome</keyword>
<dbReference type="Proteomes" id="UP000289738">
    <property type="component" value="Chromosome A10"/>
</dbReference>
<comment type="caution">
    <text evidence="2">The sequence shown here is derived from an EMBL/GenBank/DDBJ whole genome shotgun (WGS) entry which is preliminary data.</text>
</comment>
<dbReference type="AlphaFoldDB" id="A0A445B6H8"/>
<reference evidence="2 3" key="1">
    <citation type="submission" date="2019-01" db="EMBL/GenBank/DDBJ databases">
        <title>Sequencing of cultivated peanut Arachis hypogaea provides insights into genome evolution and oil improvement.</title>
        <authorList>
            <person name="Chen X."/>
        </authorList>
    </citation>
    <scope>NUCLEOTIDE SEQUENCE [LARGE SCALE GENOMIC DNA]</scope>
    <source>
        <strain evidence="3">cv. Fuhuasheng</strain>
        <tissue evidence="2">Leaves</tissue>
    </source>
</reference>
<evidence type="ECO:0000259" key="1">
    <source>
        <dbReference type="Pfam" id="PF23310"/>
    </source>
</evidence>
<proteinExistence type="predicted"/>